<protein>
    <recommendedName>
        <fullName evidence="3">RRM domain-containing protein</fullName>
    </recommendedName>
</protein>
<feature type="compositionally biased region" description="Low complexity" evidence="2">
    <location>
        <begin position="240"/>
        <end position="258"/>
    </location>
</feature>
<dbReference type="CDD" id="cd12398">
    <property type="entry name" value="RRM_CSTF2_RNA15_like"/>
    <property type="match status" value="1"/>
</dbReference>
<name>A0A8H7SCT3_9FUNG</name>
<feature type="region of interest" description="Disordered" evidence="2">
    <location>
        <begin position="235"/>
        <end position="322"/>
    </location>
</feature>
<dbReference type="GO" id="GO:0003729">
    <property type="term" value="F:mRNA binding"/>
    <property type="evidence" value="ECO:0007669"/>
    <property type="project" value="TreeGrafter"/>
</dbReference>
<dbReference type="PANTHER" id="PTHR45735">
    <property type="entry name" value="CLEAVAGE STIMULATION FACTOR SUBUNIT 2"/>
    <property type="match status" value="1"/>
</dbReference>
<dbReference type="PANTHER" id="PTHR45735:SF2">
    <property type="entry name" value="CLEAVAGE STIMULATION FACTOR SUBUNIT 2"/>
    <property type="match status" value="1"/>
</dbReference>
<dbReference type="EMBL" id="JAEPRB010000025">
    <property type="protein sequence ID" value="KAG2225673.1"/>
    <property type="molecule type" value="Genomic_DNA"/>
</dbReference>
<organism evidence="4 5">
    <name type="scientific">Circinella minor</name>
    <dbReference type="NCBI Taxonomy" id="1195481"/>
    <lineage>
        <taxon>Eukaryota</taxon>
        <taxon>Fungi</taxon>
        <taxon>Fungi incertae sedis</taxon>
        <taxon>Mucoromycota</taxon>
        <taxon>Mucoromycotina</taxon>
        <taxon>Mucoromycetes</taxon>
        <taxon>Mucorales</taxon>
        <taxon>Lichtheimiaceae</taxon>
        <taxon>Circinella</taxon>
    </lineage>
</organism>
<dbReference type="Pfam" id="PF14327">
    <property type="entry name" value="CSTF2_hinge"/>
    <property type="match status" value="1"/>
</dbReference>
<dbReference type="OrthoDB" id="272703at2759"/>
<gene>
    <name evidence="4" type="ORF">INT45_012145</name>
</gene>
<comment type="caution">
    <text evidence="4">The sequence shown here is derived from an EMBL/GenBank/DDBJ whole genome shotgun (WGS) entry which is preliminary data.</text>
</comment>
<dbReference type="InterPro" id="IPR000504">
    <property type="entry name" value="RRM_dom"/>
</dbReference>
<feature type="compositionally biased region" description="Low complexity" evidence="2">
    <location>
        <begin position="267"/>
        <end position="297"/>
    </location>
</feature>
<accession>A0A8H7SCT3</accession>
<dbReference type="GO" id="GO:0005847">
    <property type="term" value="C:mRNA cleavage and polyadenylation specificity factor complex"/>
    <property type="evidence" value="ECO:0007669"/>
    <property type="project" value="TreeGrafter"/>
</dbReference>
<proteinExistence type="predicted"/>
<dbReference type="InterPro" id="IPR025742">
    <property type="entry name" value="CSTF2_hinge"/>
</dbReference>
<feature type="compositionally biased region" description="Pro residues" evidence="2">
    <location>
        <begin position="134"/>
        <end position="158"/>
    </location>
</feature>
<dbReference type="SUPFAM" id="SSF54928">
    <property type="entry name" value="RNA-binding domain, RBD"/>
    <property type="match status" value="1"/>
</dbReference>
<keyword evidence="1" id="KW-0694">RNA-binding</keyword>
<reference evidence="4 5" key="1">
    <citation type="submission" date="2020-12" db="EMBL/GenBank/DDBJ databases">
        <title>Metabolic potential, ecology and presence of endohyphal bacteria is reflected in genomic diversity of Mucoromycotina.</title>
        <authorList>
            <person name="Muszewska A."/>
            <person name="Okrasinska A."/>
            <person name="Steczkiewicz K."/>
            <person name="Drgas O."/>
            <person name="Orlowska M."/>
            <person name="Perlinska-Lenart U."/>
            <person name="Aleksandrzak-Piekarczyk T."/>
            <person name="Szatraj K."/>
            <person name="Zielenkiewicz U."/>
            <person name="Pilsyk S."/>
            <person name="Malc E."/>
            <person name="Mieczkowski P."/>
            <person name="Kruszewska J.S."/>
            <person name="Biernat P."/>
            <person name="Pawlowska J."/>
        </authorList>
    </citation>
    <scope>NUCLEOTIDE SEQUENCE [LARGE SCALE GENOMIC DNA]</scope>
    <source>
        <strain evidence="4 5">CBS 142.35</strain>
    </source>
</reference>
<evidence type="ECO:0000313" key="5">
    <source>
        <dbReference type="Proteomes" id="UP000646827"/>
    </source>
</evidence>
<evidence type="ECO:0000259" key="3">
    <source>
        <dbReference type="PROSITE" id="PS50102"/>
    </source>
</evidence>
<dbReference type="Gene3D" id="3.30.70.330">
    <property type="match status" value="1"/>
</dbReference>
<dbReference type="InterPro" id="IPR012677">
    <property type="entry name" value="Nucleotide-bd_a/b_plait_sf"/>
</dbReference>
<evidence type="ECO:0000256" key="2">
    <source>
        <dbReference type="SAM" id="MobiDB-lite"/>
    </source>
</evidence>
<dbReference type="AlphaFoldDB" id="A0A8H7SCT3"/>
<feature type="region of interest" description="Disordered" evidence="2">
    <location>
        <begin position="100"/>
        <end position="165"/>
    </location>
</feature>
<evidence type="ECO:0000313" key="4">
    <source>
        <dbReference type="EMBL" id="KAG2225673.1"/>
    </source>
</evidence>
<keyword evidence="5" id="KW-1185">Reference proteome</keyword>
<dbReference type="Gene3D" id="1.25.40.630">
    <property type="match status" value="1"/>
</dbReference>
<dbReference type="Proteomes" id="UP000646827">
    <property type="component" value="Unassembled WGS sequence"/>
</dbReference>
<evidence type="ECO:0000256" key="1">
    <source>
        <dbReference type="PROSITE-ProRule" id="PRU00176"/>
    </source>
</evidence>
<sequence length="371" mass="41892">MNNQPVRGSRVVFVGNIPFELTEEQLVDIFKEVGPVASFRQVHVYILLLFDRDTGRPKGYGFCEFYDAETAASAVRNLNDYDIGGRQIRVDYAAMDPHLDQRHNKQQPSRSGPPPMQQQQQQQQQQPMQQPMQQQPPPPQQSIPPPMMGQAPGMPPKPTGSSTSVDDISKVLASMTSQDLFTLMTHMKQMSYERPDYTREFLSSNPQVAYALFQAMVMMNIVDPNILTRIMASPAGGATQSPIPQQAPTPIQQQQRPPQMQPPPPMQQQQPLPQMPQMPQMPQQPHPQQQQQSQLPSQMPPQMPFMGGISNTPQPQQGGDVKEQQKALLMQVLQLTDEQINALGPEHRDQIRQLVSKKLLLSCYRLLLMFD</sequence>
<feature type="compositionally biased region" description="Low complexity" evidence="2">
    <location>
        <begin position="117"/>
        <end position="133"/>
    </location>
</feature>
<dbReference type="PROSITE" id="PS50102">
    <property type="entry name" value="RRM"/>
    <property type="match status" value="1"/>
</dbReference>
<feature type="domain" description="RRM" evidence="3">
    <location>
        <begin position="10"/>
        <end position="95"/>
    </location>
</feature>
<dbReference type="SMART" id="SM00360">
    <property type="entry name" value="RRM"/>
    <property type="match status" value="1"/>
</dbReference>
<dbReference type="InterPro" id="IPR035979">
    <property type="entry name" value="RBD_domain_sf"/>
</dbReference>
<dbReference type="Pfam" id="PF00076">
    <property type="entry name" value="RRM_1"/>
    <property type="match status" value="1"/>
</dbReference>